<dbReference type="AlphaFoldDB" id="A0A9D3N685"/>
<dbReference type="EMBL" id="JAHKSW010000024">
    <property type="protein sequence ID" value="KAG7317441.1"/>
    <property type="molecule type" value="Genomic_DNA"/>
</dbReference>
<reference evidence="1 2" key="1">
    <citation type="submission" date="2021-06" db="EMBL/GenBank/DDBJ databases">
        <title>Chromosome-level genome assembly of the red-tail catfish (Hemibagrus wyckioides).</title>
        <authorList>
            <person name="Shao F."/>
        </authorList>
    </citation>
    <scope>NUCLEOTIDE SEQUENCE [LARGE SCALE GENOMIC DNA]</scope>
    <source>
        <strain evidence="1">EC202008001</strain>
        <tissue evidence="1">Blood</tissue>
    </source>
</reference>
<protein>
    <submittedName>
        <fullName evidence="1">Uncharacterized protein</fullName>
    </submittedName>
</protein>
<name>A0A9D3N685_9TELE</name>
<evidence type="ECO:0000313" key="2">
    <source>
        <dbReference type="Proteomes" id="UP000824219"/>
    </source>
</evidence>
<evidence type="ECO:0000313" key="1">
    <source>
        <dbReference type="EMBL" id="KAG7317441.1"/>
    </source>
</evidence>
<sequence length="139" mass="15544">MKYTLPQQMVQFSLCESAASPPSIRLTLIFPTRTLRGEKIPPPARATSRAKSQTLIVGLKRVHEYANQSPIGVVTRHSSEGRDVRRYGSGTQIRQRTNVLIGSPAVGFFTIRSLQHKDRLKDLLFSLPHLVPRICPDAL</sequence>
<keyword evidence="2" id="KW-1185">Reference proteome</keyword>
<proteinExistence type="predicted"/>
<accession>A0A9D3N685</accession>
<gene>
    <name evidence="1" type="ORF">KOW79_019739</name>
</gene>
<dbReference type="Proteomes" id="UP000824219">
    <property type="component" value="Linkage Group LG24"/>
</dbReference>
<comment type="caution">
    <text evidence="1">The sequence shown here is derived from an EMBL/GenBank/DDBJ whole genome shotgun (WGS) entry which is preliminary data.</text>
</comment>
<organism evidence="1 2">
    <name type="scientific">Hemibagrus wyckioides</name>
    <dbReference type="NCBI Taxonomy" id="337641"/>
    <lineage>
        <taxon>Eukaryota</taxon>
        <taxon>Metazoa</taxon>
        <taxon>Chordata</taxon>
        <taxon>Craniata</taxon>
        <taxon>Vertebrata</taxon>
        <taxon>Euteleostomi</taxon>
        <taxon>Actinopterygii</taxon>
        <taxon>Neopterygii</taxon>
        <taxon>Teleostei</taxon>
        <taxon>Ostariophysi</taxon>
        <taxon>Siluriformes</taxon>
        <taxon>Bagridae</taxon>
        <taxon>Hemibagrus</taxon>
    </lineage>
</organism>